<feature type="transmembrane region" description="Helical" evidence="4">
    <location>
        <begin position="286"/>
        <end position="307"/>
    </location>
</feature>
<keyword evidence="1 4" id="KW-0812">Transmembrane</keyword>
<feature type="transmembrane region" description="Helical" evidence="4">
    <location>
        <begin position="61"/>
        <end position="81"/>
    </location>
</feature>
<feature type="transmembrane region" description="Helical" evidence="4">
    <location>
        <begin position="114"/>
        <end position="134"/>
    </location>
</feature>
<dbReference type="GO" id="GO:0022857">
    <property type="term" value="F:transmembrane transporter activity"/>
    <property type="evidence" value="ECO:0007669"/>
    <property type="project" value="InterPro"/>
</dbReference>
<evidence type="ECO:0000256" key="1">
    <source>
        <dbReference type="ARBA" id="ARBA00022692"/>
    </source>
</evidence>
<feature type="domain" description="Major facilitator superfamily (MFS) profile" evidence="5">
    <location>
        <begin position="23"/>
        <end position="400"/>
    </location>
</feature>
<evidence type="ECO:0000313" key="6">
    <source>
        <dbReference type="EMBL" id="OUI96813.1"/>
    </source>
</evidence>
<keyword evidence="2 4" id="KW-1133">Transmembrane helix</keyword>
<dbReference type="Proteomes" id="UP000194641">
    <property type="component" value="Unassembled WGS sequence"/>
</dbReference>
<dbReference type="AlphaFoldDB" id="A0A252AYM5"/>
<accession>A0A252AYM5</accession>
<feature type="transmembrane region" description="Helical" evidence="4">
    <location>
        <begin position="261"/>
        <end position="279"/>
    </location>
</feature>
<comment type="caution">
    <text evidence="6">The sequence shown here is derived from an EMBL/GenBank/DDBJ whole genome shotgun (WGS) entry which is preliminary data.</text>
</comment>
<evidence type="ECO:0000256" key="4">
    <source>
        <dbReference type="SAM" id="Phobius"/>
    </source>
</evidence>
<feature type="transmembrane region" description="Helical" evidence="4">
    <location>
        <begin position="23"/>
        <end position="41"/>
    </location>
</feature>
<feature type="transmembrane region" description="Helical" evidence="4">
    <location>
        <begin position="353"/>
        <end position="372"/>
    </location>
</feature>
<dbReference type="Gene3D" id="1.20.1250.20">
    <property type="entry name" value="MFS general substrate transporter like domains"/>
    <property type="match status" value="1"/>
</dbReference>
<protein>
    <submittedName>
        <fullName evidence="6">MFS transporter</fullName>
    </submittedName>
</protein>
<evidence type="ECO:0000256" key="3">
    <source>
        <dbReference type="ARBA" id="ARBA00023136"/>
    </source>
</evidence>
<dbReference type="RefSeq" id="WP_086658585.1">
    <property type="nucleotide sequence ID" value="NZ_JBJJWX010000004.1"/>
</dbReference>
<feature type="transmembrane region" description="Helical" evidence="4">
    <location>
        <begin position="378"/>
        <end position="397"/>
    </location>
</feature>
<name>A0A252AYM5_9PROT</name>
<proteinExistence type="predicted"/>
<feature type="transmembrane region" description="Helical" evidence="4">
    <location>
        <begin position="228"/>
        <end position="249"/>
    </location>
</feature>
<dbReference type="Pfam" id="PF07690">
    <property type="entry name" value="MFS_1"/>
    <property type="match status" value="1"/>
</dbReference>
<dbReference type="InterPro" id="IPR020846">
    <property type="entry name" value="MFS_dom"/>
</dbReference>
<keyword evidence="3 4" id="KW-0472">Membrane</keyword>
<dbReference type="InterPro" id="IPR011701">
    <property type="entry name" value="MFS"/>
</dbReference>
<sequence>MTKSQPENIVALNAEHAGISPQLVRIMAAACGLIVANLYYAQPLAGPISVALAMPQSLSGLIVTVTQIGYCLGLLLIVPLADLLENRRLIISMTALVAVALAVVSFAWTPVEFLGAIGLVGVLSVAVQILVPFAAHLAPLSRRGQVVGNVMSGLMLGIMLARPVASLVAQFLSWRAIFIVSALVMLVLTGILRAKLPLRVPATKQSYPRLLLSMVHLLTGTPVLQRRAFYHACQFGVFSLFWTVTPLLLAGAPFHFSQGKIAFFAFVGVSGAIAAPIAGRIADRGWTWPATLAALALTAFAFTWTWFAGERLFVIVLGLSGVVIDFGVTANLVLGQRALFALAPEHRARLNGLYMAIFFMGGAAGSAIGSWAYARGGWMLASEIGVFFPLLAFLVCLTERRSVRSAQASR</sequence>
<dbReference type="InterPro" id="IPR036259">
    <property type="entry name" value="MFS_trans_sf"/>
</dbReference>
<evidence type="ECO:0000256" key="2">
    <source>
        <dbReference type="ARBA" id="ARBA00022989"/>
    </source>
</evidence>
<dbReference type="EMBL" id="JOPA01000002">
    <property type="protein sequence ID" value="OUI96813.1"/>
    <property type="molecule type" value="Genomic_DNA"/>
</dbReference>
<dbReference type="PANTHER" id="PTHR42910:SF1">
    <property type="entry name" value="MAJOR FACILITATOR SUPERFAMILY (MFS) PROFILE DOMAIN-CONTAINING PROTEIN"/>
    <property type="match status" value="1"/>
</dbReference>
<dbReference type="SUPFAM" id="SSF103473">
    <property type="entry name" value="MFS general substrate transporter"/>
    <property type="match status" value="1"/>
</dbReference>
<feature type="transmembrane region" description="Helical" evidence="4">
    <location>
        <begin position="313"/>
        <end position="333"/>
    </location>
</feature>
<organism evidence="6 7">
    <name type="scientific">Acetobacter indonesiensis</name>
    <dbReference type="NCBI Taxonomy" id="104101"/>
    <lineage>
        <taxon>Bacteria</taxon>
        <taxon>Pseudomonadati</taxon>
        <taxon>Pseudomonadota</taxon>
        <taxon>Alphaproteobacteria</taxon>
        <taxon>Acetobacterales</taxon>
        <taxon>Acetobacteraceae</taxon>
        <taxon>Acetobacter</taxon>
    </lineage>
</organism>
<dbReference type="PANTHER" id="PTHR42910">
    <property type="entry name" value="TRANSPORTER SCO4007-RELATED"/>
    <property type="match status" value="1"/>
</dbReference>
<dbReference type="PROSITE" id="PS50850">
    <property type="entry name" value="MFS"/>
    <property type="match status" value="1"/>
</dbReference>
<evidence type="ECO:0000259" key="5">
    <source>
        <dbReference type="PROSITE" id="PS50850"/>
    </source>
</evidence>
<dbReference type="CDD" id="cd17324">
    <property type="entry name" value="MFS_NepI_like"/>
    <property type="match status" value="1"/>
</dbReference>
<feature type="transmembrane region" description="Helical" evidence="4">
    <location>
        <begin position="146"/>
        <end position="165"/>
    </location>
</feature>
<feature type="transmembrane region" description="Helical" evidence="4">
    <location>
        <begin position="88"/>
        <end position="108"/>
    </location>
</feature>
<evidence type="ECO:0000313" key="7">
    <source>
        <dbReference type="Proteomes" id="UP000194641"/>
    </source>
</evidence>
<feature type="transmembrane region" description="Helical" evidence="4">
    <location>
        <begin position="171"/>
        <end position="192"/>
    </location>
</feature>
<gene>
    <name evidence="6" type="ORF">HK17_06070</name>
</gene>
<reference evidence="7" key="1">
    <citation type="submission" date="2014-06" db="EMBL/GenBank/DDBJ databases">
        <authorList>
            <person name="Winans N.J."/>
            <person name="Newell P.D."/>
            <person name="Douglas A.E."/>
        </authorList>
    </citation>
    <scope>NUCLEOTIDE SEQUENCE [LARGE SCALE GENOMIC DNA]</scope>
</reference>